<accession>A0AAN7BXI9</accession>
<organism evidence="2 3">
    <name type="scientific">Podospora fimiseda</name>
    <dbReference type="NCBI Taxonomy" id="252190"/>
    <lineage>
        <taxon>Eukaryota</taxon>
        <taxon>Fungi</taxon>
        <taxon>Dikarya</taxon>
        <taxon>Ascomycota</taxon>
        <taxon>Pezizomycotina</taxon>
        <taxon>Sordariomycetes</taxon>
        <taxon>Sordariomycetidae</taxon>
        <taxon>Sordariales</taxon>
        <taxon>Podosporaceae</taxon>
        <taxon>Podospora</taxon>
    </lineage>
</organism>
<name>A0AAN7BXI9_9PEZI</name>
<proteinExistence type="predicted"/>
<protein>
    <submittedName>
        <fullName evidence="2">Beta-lactamase-like protein</fullName>
    </submittedName>
</protein>
<keyword evidence="3" id="KW-1185">Reference proteome</keyword>
<dbReference type="InterPro" id="IPR036866">
    <property type="entry name" value="RibonucZ/Hydroxyglut_hydro"/>
</dbReference>
<dbReference type="Gene3D" id="3.60.15.10">
    <property type="entry name" value="Ribonuclease Z/Hydroxyacylglutathione hydrolase-like"/>
    <property type="match status" value="1"/>
</dbReference>
<dbReference type="PANTHER" id="PTHR46504">
    <property type="entry name" value="TRNASE Z TRZ1"/>
    <property type="match status" value="1"/>
</dbReference>
<dbReference type="SUPFAM" id="SSF56281">
    <property type="entry name" value="Metallo-hydrolase/oxidoreductase"/>
    <property type="match status" value="1"/>
</dbReference>
<gene>
    <name evidence="2" type="ORF">QBC38DRAFT_465814</name>
</gene>
<evidence type="ECO:0000313" key="3">
    <source>
        <dbReference type="Proteomes" id="UP001301958"/>
    </source>
</evidence>
<evidence type="ECO:0000313" key="2">
    <source>
        <dbReference type="EMBL" id="KAK4231478.1"/>
    </source>
</evidence>
<dbReference type="Proteomes" id="UP001301958">
    <property type="component" value="Unassembled WGS sequence"/>
</dbReference>
<dbReference type="PANTHER" id="PTHR46504:SF2">
    <property type="entry name" value="TRNASE Z TRZ1"/>
    <property type="match status" value="1"/>
</dbReference>
<comment type="caution">
    <text evidence="2">The sequence shown here is derived from an EMBL/GenBank/DDBJ whole genome shotgun (WGS) entry which is preliminary data.</text>
</comment>
<dbReference type="AlphaFoldDB" id="A0AAN7BXI9"/>
<dbReference type="EMBL" id="MU865292">
    <property type="protein sequence ID" value="KAK4231478.1"/>
    <property type="molecule type" value="Genomic_DNA"/>
</dbReference>
<reference evidence="2" key="2">
    <citation type="submission" date="2023-05" db="EMBL/GenBank/DDBJ databases">
        <authorList>
            <consortium name="Lawrence Berkeley National Laboratory"/>
            <person name="Steindorff A."/>
            <person name="Hensen N."/>
            <person name="Bonometti L."/>
            <person name="Westerberg I."/>
            <person name="Brannstrom I.O."/>
            <person name="Guillou S."/>
            <person name="Cros-Aarteil S."/>
            <person name="Calhoun S."/>
            <person name="Haridas S."/>
            <person name="Kuo A."/>
            <person name="Mondo S."/>
            <person name="Pangilinan J."/>
            <person name="Riley R."/>
            <person name="Labutti K."/>
            <person name="Andreopoulos B."/>
            <person name="Lipzen A."/>
            <person name="Chen C."/>
            <person name="Yanf M."/>
            <person name="Daum C."/>
            <person name="Ng V."/>
            <person name="Clum A."/>
            <person name="Ohm R."/>
            <person name="Martin F."/>
            <person name="Silar P."/>
            <person name="Natvig D."/>
            <person name="Lalanne C."/>
            <person name="Gautier V."/>
            <person name="Ament-Velasquez S.L."/>
            <person name="Kruys A."/>
            <person name="Hutchinson M.I."/>
            <person name="Powell A.J."/>
            <person name="Barry K."/>
            <person name="Miller A.N."/>
            <person name="Grigoriev I.V."/>
            <person name="Debuchy R."/>
            <person name="Gladieux P."/>
            <person name="Thoren M.H."/>
            <person name="Johannesson H."/>
        </authorList>
    </citation>
    <scope>NUCLEOTIDE SEQUENCE</scope>
    <source>
        <strain evidence="2">CBS 990.96</strain>
    </source>
</reference>
<sequence length="332" mass="37463">MSEKPPPPEQQPSTLTFANPLPQSPRSDILEWRFPAPYHNLTLIGRSRAAWHTSFVIPQLSLLLDAGLCVNSLRPKHIFITHGHNDHCLLTPAFVNKNREKGGEDIYCPVEIEEPLKKFVMGSRECNWGGDEEMKRISEGKPGGYKIRGLREGDEVKLDGIKGGDEWWVRSVRCDHTVPCLGYLFGVVRRRLKEEYRGLKGGEIKLLREEGKEVTEGVRDEVFGFMGDGTIKVFEGGEMEKALERGLKVVICECSFLRMEHGGQAEKTKHTIWGDLEGVVRRWPKTVFVLMHFSLRYSGGEVMRFFRGLEGEGKMPGNVVVWADGEPDGLGD</sequence>
<evidence type="ECO:0000256" key="1">
    <source>
        <dbReference type="SAM" id="MobiDB-lite"/>
    </source>
</evidence>
<feature type="compositionally biased region" description="Pro residues" evidence="1">
    <location>
        <begin position="1"/>
        <end position="10"/>
    </location>
</feature>
<reference evidence="2" key="1">
    <citation type="journal article" date="2023" name="Mol. Phylogenet. Evol.">
        <title>Genome-scale phylogeny and comparative genomics of the fungal order Sordariales.</title>
        <authorList>
            <person name="Hensen N."/>
            <person name="Bonometti L."/>
            <person name="Westerberg I."/>
            <person name="Brannstrom I.O."/>
            <person name="Guillou S."/>
            <person name="Cros-Aarteil S."/>
            <person name="Calhoun S."/>
            <person name="Haridas S."/>
            <person name="Kuo A."/>
            <person name="Mondo S."/>
            <person name="Pangilinan J."/>
            <person name="Riley R."/>
            <person name="LaButti K."/>
            <person name="Andreopoulos B."/>
            <person name="Lipzen A."/>
            <person name="Chen C."/>
            <person name="Yan M."/>
            <person name="Daum C."/>
            <person name="Ng V."/>
            <person name="Clum A."/>
            <person name="Steindorff A."/>
            <person name="Ohm R.A."/>
            <person name="Martin F."/>
            <person name="Silar P."/>
            <person name="Natvig D.O."/>
            <person name="Lalanne C."/>
            <person name="Gautier V."/>
            <person name="Ament-Velasquez S.L."/>
            <person name="Kruys A."/>
            <person name="Hutchinson M.I."/>
            <person name="Powell A.J."/>
            <person name="Barry K."/>
            <person name="Miller A.N."/>
            <person name="Grigoriev I.V."/>
            <person name="Debuchy R."/>
            <person name="Gladieux P."/>
            <person name="Hiltunen Thoren M."/>
            <person name="Johannesson H."/>
        </authorList>
    </citation>
    <scope>NUCLEOTIDE SEQUENCE</scope>
    <source>
        <strain evidence="2">CBS 990.96</strain>
    </source>
</reference>
<feature type="region of interest" description="Disordered" evidence="1">
    <location>
        <begin position="1"/>
        <end position="22"/>
    </location>
</feature>